<dbReference type="AlphaFoldDB" id="W7EQL9"/>
<evidence type="ECO:0000313" key="3">
    <source>
        <dbReference type="Proteomes" id="UP000054337"/>
    </source>
</evidence>
<dbReference type="InterPro" id="IPR010730">
    <property type="entry name" value="HET"/>
</dbReference>
<proteinExistence type="predicted"/>
<dbReference type="OrthoDB" id="3683271at2759"/>
<dbReference type="PANTHER" id="PTHR24148">
    <property type="entry name" value="ANKYRIN REPEAT DOMAIN-CONTAINING PROTEIN 39 HOMOLOG-RELATED"/>
    <property type="match status" value="1"/>
</dbReference>
<dbReference type="Proteomes" id="UP000054337">
    <property type="component" value="Unassembled WGS sequence"/>
</dbReference>
<dbReference type="HOGENOM" id="CLU_004184_7_5_1"/>
<gene>
    <name evidence="2" type="ORF">COCVIDRAFT_13267</name>
</gene>
<reference evidence="2 3" key="1">
    <citation type="journal article" date="2013" name="PLoS Genet.">
        <title>Comparative genome structure, secondary metabolite, and effector coding capacity across Cochliobolus pathogens.</title>
        <authorList>
            <person name="Condon B.J."/>
            <person name="Leng Y."/>
            <person name="Wu D."/>
            <person name="Bushley K.E."/>
            <person name="Ohm R.A."/>
            <person name="Otillar R."/>
            <person name="Martin J."/>
            <person name="Schackwitz W."/>
            <person name="Grimwood J."/>
            <person name="MohdZainudin N."/>
            <person name="Xue C."/>
            <person name="Wang R."/>
            <person name="Manning V.A."/>
            <person name="Dhillon B."/>
            <person name="Tu Z.J."/>
            <person name="Steffenson B.J."/>
            <person name="Salamov A."/>
            <person name="Sun H."/>
            <person name="Lowry S."/>
            <person name="LaButti K."/>
            <person name="Han J."/>
            <person name="Copeland A."/>
            <person name="Lindquist E."/>
            <person name="Barry K."/>
            <person name="Schmutz J."/>
            <person name="Baker S.E."/>
            <person name="Ciuffetti L.M."/>
            <person name="Grigoriev I.V."/>
            <person name="Zhong S."/>
            <person name="Turgeon B.G."/>
        </authorList>
    </citation>
    <scope>NUCLEOTIDE SEQUENCE [LARGE SCALE GENOMIC DNA]</scope>
    <source>
        <strain evidence="2 3">FI3</strain>
    </source>
</reference>
<dbReference type="Pfam" id="PF06985">
    <property type="entry name" value="HET"/>
    <property type="match status" value="1"/>
</dbReference>
<accession>W7EQL9</accession>
<evidence type="ECO:0000313" key="2">
    <source>
        <dbReference type="EMBL" id="EUN30351.1"/>
    </source>
</evidence>
<evidence type="ECO:0000259" key="1">
    <source>
        <dbReference type="Pfam" id="PF06985"/>
    </source>
</evidence>
<protein>
    <recommendedName>
        <fullName evidence="1">Heterokaryon incompatibility domain-containing protein</fullName>
    </recommendedName>
</protein>
<dbReference type="PANTHER" id="PTHR24148:SF64">
    <property type="entry name" value="HETEROKARYON INCOMPATIBILITY DOMAIN-CONTAINING PROTEIN"/>
    <property type="match status" value="1"/>
</dbReference>
<dbReference type="InterPro" id="IPR052895">
    <property type="entry name" value="HetReg/Transcr_Mod"/>
</dbReference>
<dbReference type="RefSeq" id="XP_014559852.1">
    <property type="nucleotide sequence ID" value="XM_014704366.1"/>
</dbReference>
<sequence>MSPSQKRCRRGFQYRPLEPNSFRLLELIPGKSLSADIHCRLRDYQLDSAPPYEALSYTWGVEESTCRISLNSLPFHIRPNLRDALRRLRQSSSTRTVWIDAICINQNNEDEKGVQVPLMGDIYTRAESVIAWLGEEIFDSGVALDFLPYLAAVAEFDKESIWLLHLETDKFLRRIMSLVHLFSRSWWKRMWIVQEVALAPDVLVLCGSRRVPWSIFHSFTTAWMNIGHEPLHWRLNILQRTALRTLGMLVSGFAEALTRLRQARQMSSSPPELLKLSNLPWSFKYRSVTDPRDKIYGLLGLLGDHRVQVDYNKPFEDIYLSLVSSFLLEDKGLDLFRWMTGEYYETRNSRLPSWVPDFGSRSITPVSSFLPNQDVGESQRIFMTAGPDWSRSFSAIQFGDDSRTLILRGCLFDVMISVLLAAQIDRSLAAGKKMAMNTLNRTYHSPHAKEDAFWRTILTDRQIEGLHFEENAGWIPAQRLPLDAQYIPPKTTKEEEDLLQAMEKRQLCLNSRRFCITKKGHFCLLPPTASESDEICVLLGGEVPYVLRRTDYQSQGTYTMVGECYVHGIMDGEAITDILEGRNKGDISKLR</sequence>
<keyword evidence="3" id="KW-1185">Reference proteome</keyword>
<dbReference type="EMBL" id="KI968706">
    <property type="protein sequence ID" value="EUN30351.1"/>
    <property type="molecule type" value="Genomic_DNA"/>
</dbReference>
<dbReference type="GeneID" id="26251298"/>
<name>W7EQL9_BIPV3</name>
<feature type="domain" description="Heterokaryon incompatibility" evidence="1">
    <location>
        <begin position="52"/>
        <end position="195"/>
    </location>
</feature>
<dbReference type="Pfam" id="PF26639">
    <property type="entry name" value="Het-6_barrel"/>
    <property type="match status" value="1"/>
</dbReference>
<organism evidence="2 3">
    <name type="scientific">Bipolaris victoriae (strain FI3)</name>
    <name type="common">Victoria blight of oats agent</name>
    <name type="synonym">Cochliobolus victoriae</name>
    <dbReference type="NCBI Taxonomy" id="930091"/>
    <lineage>
        <taxon>Eukaryota</taxon>
        <taxon>Fungi</taxon>
        <taxon>Dikarya</taxon>
        <taxon>Ascomycota</taxon>
        <taxon>Pezizomycotina</taxon>
        <taxon>Dothideomycetes</taxon>
        <taxon>Pleosporomycetidae</taxon>
        <taxon>Pleosporales</taxon>
        <taxon>Pleosporineae</taxon>
        <taxon>Pleosporaceae</taxon>
        <taxon>Bipolaris</taxon>
    </lineage>
</organism>